<dbReference type="GO" id="GO:0005929">
    <property type="term" value="C:cilium"/>
    <property type="evidence" value="ECO:0007669"/>
    <property type="project" value="TreeGrafter"/>
</dbReference>
<comment type="caution">
    <text evidence="3">The sequence shown here is derived from an EMBL/GenBank/DDBJ whole genome shotgun (WGS) entry which is preliminary data.</text>
</comment>
<evidence type="ECO:0000313" key="4">
    <source>
        <dbReference type="Proteomes" id="UP000335636"/>
    </source>
</evidence>
<evidence type="ECO:0000259" key="2">
    <source>
        <dbReference type="Pfam" id="PF24529"/>
    </source>
</evidence>
<reference evidence="3" key="1">
    <citation type="submission" date="2019-04" db="EMBL/GenBank/DDBJ databases">
        <authorList>
            <person name="Alioto T."/>
            <person name="Alioto T."/>
        </authorList>
    </citation>
    <scope>NUCLEOTIDE SEQUENCE [LARGE SCALE GENOMIC DNA]</scope>
</reference>
<dbReference type="Proteomes" id="UP000335636">
    <property type="component" value="Unassembled WGS sequence"/>
</dbReference>
<dbReference type="InterPro" id="IPR056343">
    <property type="entry name" value="CFAP47_dom"/>
</dbReference>
<sequence>MKSRGSFMFPHQDVELPSSASINMTSTATKFNDAELTSGNLFVGMDTLQEDLDFDESKTPKRADDGKEEKNEQFFSLEEGSKAYNFFQKVVNAAQTWFSLFGWPEGPHSLSIPETIRRDVQKIQFYSSTSSSKKYARQNDFTKYNKTIYDVLLHLSGRMPPGINSSQSLPMDNPERITQLHLQHSSLLEFLNSQGGCISHVLPEFLLEPQDYKKWLEISSSSNTTPLSSCASKEKCSVIIDMDKFEDWSKRAWTDVFLQIYKVLVLSRVTPYCSSNAPHIHVKNTPIINPTFISSNIYSSSERILLSWLNTNYENTRHIIWENCQKGKKLFFL</sequence>
<evidence type="ECO:0000256" key="1">
    <source>
        <dbReference type="SAM" id="MobiDB-lite"/>
    </source>
</evidence>
<dbReference type="GO" id="GO:0007288">
    <property type="term" value="P:sperm axoneme assembly"/>
    <property type="evidence" value="ECO:0007669"/>
    <property type="project" value="TreeGrafter"/>
</dbReference>
<feature type="domain" description="Cilia- and flagella-associated protein 47" evidence="2">
    <location>
        <begin position="146"/>
        <end position="269"/>
    </location>
</feature>
<dbReference type="EMBL" id="CABDUW010002045">
    <property type="protein sequence ID" value="VTJ85193.1"/>
    <property type="molecule type" value="Genomic_DNA"/>
</dbReference>
<organism evidence="3 4">
    <name type="scientific">Marmota monax</name>
    <name type="common">Woodchuck</name>
    <dbReference type="NCBI Taxonomy" id="9995"/>
    <lineage>
        <taxon>Eukaryota</taxon>
        <taxon>Metazoa</taxon>
        <taxon>Chordata</taxon>
        <taxon>Craniata</taxon>
        <taxon>Vertebrata</taxon>
        <taxon>Euteleostomi</taxon>
        <taxon>Mammalia</taxon>
        <taxon>Eutheria</taxon>
        <taxon>Euarchontoglires</taxon>
        <taxon>Glires</taxon>
        <taxon>Rodentia</taxon>
        <taxon>Sciuromorpha</taxon>
        <taxon>Sciuridae</taxon>
        <taxon>Xerinae</taxon>
        <taxon>Marmotini</taxon>
        <taxon>Marmota</taxon>
    </lineage>
</organism>
<keyword evidence="4" id="KW-1185">Reference proteome</keyword>
<name>A0A5E4CTQ9_MARMO</name>
<feature type="compositionally biased region" description="Basic and acidic residues" evidence="1">
    <location>
        <begin position="55"/>
        <end position="72"/>
    </location>
</feature>
<gene>
    <name evidence="3" type="ORF">MONAX_5E034361</name>
</gene>
<proteinExistence type="predicted"/>
<dbReference type="PANTHER" id="PTHR45912">
    <property type="entry name" value="CILIA- AND FLAGELLA-ASSOCIATED PROTEIN 47"/>
    <property type="match status" value="1"/>
</dbReference>
<dbReference type="AlphaFoldDB" id="A0A5E4CTQ9"/>
<protein>
    <recommendedName>
        <fullName evidence="2">Cilia- and flagella-associated protein 47 domain-containing protein</fullName>
    </recommendedName>
</protein>
<accession>A0A5E4CTQ9</accession>
<feature type="region of interest" description="Disordered" evidence="1">
    <location>
        <begin position="53"/>
        <end position="72"/>
    </location>
</feature>
<evidence type="ECO:0000313" key="3">
    <source>
        <dbReference type="EMBL" id="VTJ85193.1"/>
    </source>
</evidence>
<dbReference type="Pfam" id="PF24529">
    <property type="entry name" value="CFAP47"/>
    <property type="match status" value="1"/>
</dbReference>
<dbReference type="PANTHER" id="PTHR45912:SF3">
    <property type="entry name" value="CILIA- AND FLAGELLA-ASSOCIATED PROTEIN 47"/>
    <property type="match status" value="1"/>
</dbReference>